<keyword evidence="2" id="KW-1185">Reference proteome</keyword>
<accession>A0ACC3C8B3</accession>
<gene>
    <name evidence="1" type="ORF">I4F81_009040</name>
</gene>
<dbReference type="Proteomes" id="UP000798662">
    <property type="component" value="Chromosome 2"/>
</dbReference>
<dbReference type="EMBL" id="CM020619">
    <property type="protein sequence ID" value="KAK1866524.1"/>
    <property type="molecule type" value="Genomic_DNA"/>
</dbReference>
<reference evidence="1" key="1">
    <citation type="submission" date="2019-11" db="EMBL/GenBank/DDBJ databases">
        <title>Nori genome reveals adaptations in red seaweeds to the harsh intertidal environment.</title>
        <authorList>
            <person name="Wang D."/>
            <person name="Mao Y."/>
        </authorList>
    </citation>
    <scope>NUCLEOTIDE SEQUENCE</scope>
    <source>
        <tissue evidence="1">Gametophyte</tissue>
    </source>
</reference>
<comment type="caution">
    <text evidence="1">The sequence shown here is derived from an EMBL/GenBank/DDBJ whole genome shotgun (WGS) entry which is preliminary data.</text>
</comment>
<proteinExistence type="predicted"/>
<name>A0ACC3C8B3_PYRYE</name>
<sequence>MADGGPWPRPVDEYRLPADGDDAAWRSFDATLALAADKTARVLVIKVHGDGGGVVQAFLADTETAATAWHTRLCRRAAPVELLFHKFPLLTADLFLIVSGGLVDLLRSLLAADDPPVPADAAGVLTALLASLTDRLETVSSTSTALAHSRRGRVGAGVAEGGVPELRASLVDIRGDVQQLMGLIGLRTTAQLVARQETVLVALANPQVGTLTTSLSELLASVSAVDANLRATAGRLEASEARMQTIAERMEAATAAEQTATEQLLATYAACVMPKPPSAGIVADWGDPSRPECRALAALAGGGASPPPLAVGVTGMGGLGKSTTLQLVCARLADTGAPDGEHVFRGGSVVWVQLRRGLQEAETKLLLLQATSHLEGRVVSDAGGVWHAASLLGRAAAAAAHDGRPCLLVLDDVWDGCLVPALLSELRDGATGGTSPSGRGSLILFSTRVAAMATGDADITHLPLEGMSAAHGLQVLAAAVAGERHVSPTWATPDEQVAARKLVEYAAGHPLTLSVAGALTRAAMAEDDHGGGLVEALQQLRYNLQAISARTGGAYDSRYSSLWASLMASYEALPLDARFRYRALAVVRSRGRLPLVALGALWGVSAAQALSIAKEFANRSMAALRRGGAGGAPTGAGGGGGPTLEVHDLQLQFAAELCAAEEGGVAAAHEALLRGYARVYDLEPAEQVHPWWTVLREDPYLRGELCRHLASAGRATELRRLLFTWAYVEAQVGWAESPPSSLSIAQYVADCGLEEGAWALAAVVEAAARRGGEEQVAFELHARFAASACDPNDSRSVLLARLLGGVRAATPGLALRVVGPQTVLAPPLVRRYFANASADGDGVATGSDRPVEVTGMAALSPSPHHLTGGGAAGRRVAVGGVDGCVRVFNEDGVAAGSGRPVEVTCMAALPLFPHHLTGGGAAGQRVAVGGVDGSVRVFDLATGRMTAQCIGPSSPSRLRSIVPSPSRRGRLRLLDQTLIYSPVRQVVAVAGGVVTDRGAALPAVVTVSHAGALHVCAADPPAVVHALCLGGSASERALCVAVLDEQLAGTRSEGGMASSPAPASIVAGCDDGGLRIWDLVAMTSAFCLFVWSEAPGGWAVTRELHMQHRWASPILCLMGGVPLAGVTGGGLGGATSTEIAAPTVAVVQDVSGHGRGPATHILVGHDVRTGRRVCDVAAPPNVSCATVLRRAAHGGRIRGRAPPTLPPVLAVGDDTGGLTLWDPSGSGLSARVGAHKEGVTALVVVDPAAGSSQPPVLVSAARDGTLAVWHKALGGHAEATSGGPMFSVHACVGDDGFVPGCPAGWDAQGGGLDGGGTALLCTSFVDGSEAVSVRPWAAARDSAVVLSPLPAGDRITSVAVAPLRLPDGRCSPLVAVRTTSEQVWVWQGTAAPAVELGAGNRFLTVQSIPGEGAAGGDGGPSPLVVALTSAGAGYVWDGRTRRVVTEVVPPFLFRMCCFVVVGAALSVGTTPGGRAPLPPLIIGRCLDAGLVVWDATTGRHVRTLGDSRVDLVVATAAPAGGDVTLPAGRRRAIVSATGSVAAVWDVDAGVVLATLDGHADTINHIIAYEAGVVDEPASSSTPGPLMVVTVEATSTLRVWAVGVGVAGVPAPAAPPAPLVLSFPGERVWDVHVLDAARGLLVACLDKAVSVMDVLTATVVARVSLLGRVDDLAVAGPAAVAVVTEGSLVHLALTVGPAS</sequence>
<organism evidence="1 2">
    <name type="scientific">Pyropia yezoensis</name>
    <name type="common">Susabi-nori</name>
    <name type="synonym">Porphyra yezoensis</name>
    <dbReference type="NCBI Taxonomy" id="2788"/>
    <lineage>
        <taxon>Eukaryota</taxon>
        <taxon>Rhodophyta</taxon>
        <taxon>Bangiophyceae</taxon>
        <taxon>Bangiales</taxon>
        <taxon>Bangiaceae</taxon>
        <taxon>Pyropia</taxon>
    </lineage>
</organism>
<evidence type="ECO:0000313" key="2">
    <source>
        <dbReference type="Proteomes" id="UP000798662"/>
    </source>
</evidence>
<evidence type="ECO:0000313" key="1">
    <source>
        <dbReference type="EMBL" id="KAK1866524.1"/>
    </source>
</evidence>
<protein>
    <submittedName>
        <fullName evidence="1">Uncharacterized protein</fullName>
    </submittedName>
</protein>